<feature type="domain" description="Protein kinase" evidence="1">
    <location>
        <begin position="1"/>
        <end position="119"/>
    </location>
</feature>
<dbReference type="OrthoDB" id="68483at2759"/>
<proteinExistence type="predicted"/>
<dbReference type="EMBL" id="SNRW01017074">
    <property type="protein sequence ID" value="KAA6368723.1"/>
    <property type="molecule type" value="Genomic_DNA"/>
</dbReference>
<dbReference type="InterPro" id="IPR011009">
    <property type="entry name" value="Kinase-like_dom_sf"/>
</dbReference>
<comment type="caution">
    <text evidence="2">The sequence shown here is derived from an EMBL/GenBank/DDBJ whole genome shotgun (WGS) entry which is preliminary data.</text>
</comment>
<dbReference type="GO" id="GO:0004674">
    <property type="term" value="F:protein serine/threonine kinase activity"/>
    <property type="evidence" value="ECO:0007669"/>
    <property type="project" value="InterPro"/>
</dbReference>
<accession>A0A5J4UF30</accession>
<dbReference type="Gene3D" id="1.10.510.10">
    <property type="entry name" value="Transferase(Phosphotransferase) domain 1"/>
    <property type="match status" value="2"/>
</dbReference>
<dbReference type="Pfam" id="PF00069">
    <property type="entry name" value="Pkinase"/>
    <property type="match status" value="2"/>
</dbReference>
<dbReference type="AlphaFoldDB" id="A0A5J4UF30"/>
<gene>
    <name evidence="2" type="ORF">EZS28_035750</name>
</gene>
<protein>
    <recommendedName>
        <fullName evidence="1">Protein kinase domain-containing protein</fullName>
    </recommendedName>
</protein>
<sequence>MTELIRDVRGTPEFIPPEAVNSSVLGSSLKNGYLPSSADIYAIGATLFFIIFGHPPYHEENQYALYKQAINDPIPFDKDENIQIAKLISPDLRNLLEVTLEKDPSKRVTMDQMRIHPWVTSNGTHPLPVESIYYEDMTELIRDVRGTPEFMPPEAVNSSVLGSSLKNGYLPSSADIYAIGATIFFIIFGHPPYHEENQYALYKQAINDPIPFDKDENIQIAKLISPELRNLLEVTLEKDPSKRVTMEQMRIHPWVTCNGTHPLPVE</sequence>
<dbReference type="InterPro" id="IPR000719">
    <property type="entry name" value="Prot_kinase_dom"/>
</dbReference>
<feature type="non-terminal residue" evidence="2">
    <location>
        <position position="266"/>
    </location>
</feature>
<evidence type="ECO:0000313" key="3">
    <source>
        <dbReference type="Proteomes" id="UP000324800"/>
    </source>
</evidence>
<reference evidence="2 3" key="1">
    <citation type="submission" date="2019-03" db="EMBL/GenBank/DDBJ databases">
        <title>Single cell metagenomics reveals metabolic interactions within the superorganism composed of flagellate Streblomastix strix and complex community of Bacteroidetes bacteria on its surface.</title>
        <authorList>
            <person name="Treitli S.C."/>
            <person name="Kolisko M."/>
            <person name="Husnik F."/>
            <person name="Keeling P."/>
            <person name="Hampl V."/>
        </authorList>
    </citation>
    <scope>NUCLEOTIDE SEQUENCE [LARGE SCALE GENOMIC DNA]</scope>
    <source>
        <strain evidence="2">ST1C</strain>
    </source>
</reference>
<dbReference type="SMART" id="SM00220">
    <property type="entry name" value="S_TKc"/>
    <property type="match status" value="1"/>
</dbReference>
<dbReference type="InterPro" id="IPR045269">
    <property type="entry name" value="Atg1-like"/>
</dbReference>
<dbReference type="PANTHER" id="PTHR24348:SF72">
    <property type="entry name" value="SERINE_THREONINE PROTEIN KINASE"/>
    <property type="match status" value="1"/>
</dbReference>
<evidence type="ECO:0000313" key="2">
    <source>
        <dbReference type="EMBL" id="KAA6368723.1"/>
    </source>
</evidence>
<dbReference type="GO" id="GO:0010506">
    <property type="term" value="P:regulation of autophagy"/>
    <property type="evidence" value="ECO:0007669"/>
    <property type="project" value="InterPro"/>
</dbReference>
<evidence type="ECO:0000259" key="1">
    <source>
        <dbReference type="PROSITE" id="PS50011"/>
    </source>
</evidence>
<dbReference type="PANTHER" id="PTHR24348">
    <property type="entry name" value="SERINE/THREONINE-PROTEIN KINASE UNC-51-RELATED"/>
    <property type="match status" value="1"/>
</dbReference>
<organism evidence="2 3">
    <name type="scientific">Streblomastix strix</name>
    <dbReference type="NCBI Taxonomy" id="222440"/>
    <lineage>
        <taxon>Eukaryota</taxon>
        <taxon>Metamonada</taxon>
        <taxon>Preaxostyla</taxon>
        <taxon>Oxymonadida</taxon>
        <taxon>Streblomastigidae</taxon>
        <taxon>Streblomastix</taxon>
    </lineage>
</organism>
<dbReference type="PROSITE" id="PS50011">
    <property type="entry name" value="PROTEIN_KINASE_DOM"/>
    <property type="match status" value="1"/>
</dbReference>
<dbReference type="GO" id="GO:0005524">
    <property type="term" value="F:ATP binding"/>
    <property type="evidence" value="ECO:0007669"/>
    <property type="project" value="InterPro"/>
</dbReference>
<name>A0A5J4UF30_9EUKA</name>
<dbReference type="SUPFAM" id="SSF56112">
    <property type="entry name" value="Protein kinase-like (PK-like)"/>
    <property type="match status" value="2"/>
</dbReference>
<dbReference type="Proteomes" id="UP000324800">
    <property type="component" value="Unassembled WGS sequence"/>
</dbReference>
<dbReference type="GO" id="GO:0005737">
    <property type="term" value="C:cytoplasm"/>
    <property type="evidence" value="ECO:0007669"/>
    <property type="project" value="TreeGrafter"/>
</dbReference>